<evidence type="ECO:0000313" key="2">
    <source>
        <dbReference type="Proteomes" id="UP000249130"/>
    </source>
</evidence>
<dbReference type="GO" id="GO:0030151">
    <property type="term" value="F:molybdenum ion binding"/>
    <property type="evidence" value="ECO:0007669"/>
    <property type="project" value="InterPro"/>
</dbReference>
<dbReference type="GO" id="GO:0009399">
    <property type="term" value="P:nitrogen fixation"/>
    <property type="evidence" value="ECO:0007669"/>
    <property type="project" value="InterPro"/>
</dbReference>
<proteinExistence type="predicted"/>
<dbReference type="EMBL" id="NPEX01000005">
    <property type="protein sequence ID" value="RAI45927.1"/>
    <property type="molecule type" value="Genomic_DNA"/>
</dbReference>
<keyword evidence="2" id="KW-1185">Reference proteome</keyword>
<reference evidence="1 2" key="1">
    <citation type="submission" date="2017-07" db="EMBL/GenBank/DDBJ databases">
        <title>Draft Genome Sequences of Select Purple Nonsulfur Bacteria.</title>
        <authorList>
            <person name="Lasarre B."/>
            <person name="Mckinlay J.B."/>
        </authorList>
    </citation>
    <scope>NUCLEOTIDE SEQUENCE [LARGE SCALE GENOMIC DNA]</scope>
    <source>
        <strain evidence="1 2">DSM 5909</strain>
    </source>
</reference>
<dbReference type="AlphaFoldDB" id="A0A327L6D3"/>
<comment type="caution">
    <text evidence="1">The sequence shown here is derived from an EMBL/GenBank/DDBJ whole genome shotgun (WGS) entry which is preliminary data.</text>
</comment>
<name>A0A327L6D3_9BRAD</name>
<organism evidence="1 2">
    <name type="scientific">Rhodoplanes roseus</name>
    <dbReference type="NCBI Taxonomy" id="29409"/>
    <lineage>
        <taxon>Bacteria</taxon>
        <taxon>Pseudomonadati</taxon>
        <taxon>Pseudomonadota</taxon>
        <taxon>Alphaproteobacteria</taxon>
        <taxon>Hyphomicrobiales</taxon>
        <taxon>Nitrobacteraceae</taxon>
        <taxon>Rhodoplanes</taxon>
    </lineage>
</organism>
<dbReference type="Proteomes" id="UP000249130">
    <property type="component" value="Unassembled WGS sequence"/>
</dbReference>
<accession>A0A327L6D3</accession>
<dbReference type="RefSeq" id="WP_111417287.1">
    <property type="nucleotide sequence ID" value="NZ_NPEX01000005.1"/>
</dbReference>
<dbReference type="OrthoDB" id="192277at2"/>
<sequence length="232" mass="25639">MAPLATQGLIEPVVPGFCRDRNCGARSAAAIYRGLTGWWPAEVSIHADDDFDTHVFASLIAVAVAEGGAVHLRLGVSVSELRRLIDRRFPGAPALIRPDEGDASAGEDDEVAMVRDLLLAYRTEEGDDGRLLAAMIARRALEPNHLWEDLGLRDRGELSRLLMRHFRALAVMNVRNMRWKRFFYRTMCETDGFVMCATPVCSACADFESCFGEETGESRLARARRDAAAPLS</sequence>
<gene>
    <name evidence="1" type="ORF">CH341_01615</name>
</gene>
<protein>
    <submittedName>
        <fullName evidence="1">Nitrogen fixation protein NifQ</fullName>
    </submittedName>
</protein>
<dbReference type="InterPro" id="IPR006975">
    <property type="entry name" value="NifQ"/>
</dbReference>
<dbReference type="Pfam" id="PF04891">
    <property type="entry name" value="NifQ"/>
    <property type="match status" value="1"/>
</dbReference>
<evidence type="ECO:0000313" key="1">
    <source>
        <dbReference type="EMBL" id="RAI45927.1"/>
    </source>
</evidence>